<dbReference type="EMBL" id="ABEU02000003">
    <property type="protein sequence ID" value="PNR57190.1"/>
    <property type="molecule type" value="Genomic_DNA"/>
</dbReference>
<feature type="domain" description="Protein kinase" evidence="2">
    <location>
        <begin position="104"/>
        <end position="425"/>
    </location>
</feature>
<dbReference type="OrthoDB" id="4062651at2759"/>
<feature type="compositionally biased region" description="Polar residues" evidence="1">
    <location>
        <begin position="273"/>
        <end position="292"/>
    </location>
</feature>
<evidence type="ECO:0000313" key="3">
    <source>
        <dbReference type="EMBL" id="PNR57190.1"/>
    </source>
</evidence>
<dbReference type="PANTHER" id="PTHR46863:SF1">
    <property type="entry name" value="PROTEIN KINASE SUPERFAMILY PROTEIN"/>
    <property type="match status" value="1"/>
</dbReference>
<feature type="compositionally biased region" description="Polar residues" evidence="1">
    <location>
        <begin position="19"/>
        <end position="30"/>
    </location>
</feature>
<dbReference type="Proteomes" id="UP000006727">
    <property type="component" value="Chromosome 3"/>
</dbReference>
<dbReference type="OMA" id="MASREWE"/>
<dbReference type="InterPro" id="IPR001245">
    <property type="entry name" value="Ser-Thr/Tyr_kinase_cat_dom"/>
</dbReference>
<dbReference type="Gramene" id="Pp3c3_9680V3.1">
    <property type="protein sequence ID" value="PAC:32941505.CDS.1"/>
    <property type="gene ID" value="Pp3c3_9680"/>
</dbReference>
<dbReference type="GO" id="GO:0004672">
    <property type="term" value="F:protein kinase activity"/>
    <property type="evidence" value="ECO:0007669"/>
    <property type="project" value="InterPro"/>
</dbReference>
<dbReference type="EnsemblPlants" id="Pp3c3_9680V3.3">
    <property type="protein sequence ID" value="PAC:32941507.CDS.1"/>
    <property type="gene ID" value="Pp3c3_9680"/>
</dbReference>
<dbReference type="Gramene" id="Pp3c3_9680V3.2">
    <property type="protein sequence ID" value="PAC:32941506.CDS.1"/>
    <property type="gene ID" value="Pp3c3_9680"/>
</dbReference>
<accession>A0A2K1KTV5</accession>
<reference evidence="3 5" key="1">
    <citation type="journal article" date="2008" name="Science">
        <title>The Physcomitrella genome reveals evolutionary insights into the conquest of land by plants.</title>
        <authorList>
            <person name="Rensing S."/>
            <person name="Lang D."/>
            <person name="Zimmer A."/>
            <person name="Terry A."/>
            <person name="Salamov A."/>
            <person name="Shapiro H."/>
            <person name="Nishiyama T."/>
            <person name="Perroud P.-F."/>
            <person name="Lindquist E."/>
            <person name="Kamisugi Y."/>
            <person name="Tanahashi T."/>
            <person name="Sakakibara K."/>
            <person name="Fujita T."/>
            <person name="Oishi K."/>
            <person name="Shin-I T."/>
            <person name="Kuroki Y."/>
            <person name="Toyoda A."/>
            <person name="Suzuki Y."/>
            <person name="Hashimoto A."/>
            <person name="Yamaguchi K."/>
            <person name="Sugano A."/>
            <person name="Kohara Y."/>
            <person name="Fujiyama A."/>
            <person name="Anterola A."/>
            <person name="Aoki S."/>
            <person name="Ashton N."/>
            <person name="Barbazuk W.B."/>
            <person name="Barker E."/>
            <person name="Bennetzen J."/>
            <person name="Bezanilla M."/>
            <person name="Blankenship R."/>
            <person name="Cho S.H."/>
            <person name="Dutcher S."/>
            <person name="Estelle M."/>
            <person name="Fawcett J.A."/>
            <person name="Gundlach H."/>
            <person name="Hanada K."/>
            <person name="Heyl A."/>
            <person name="Hicks K.A."/>
            <person name="Hugh J."/>
            <person name="Lohr M."/>
            <person name="Mayer K."/>
            <person name="Melkozernov A."/>
            <person name="Murata T."/>
            <person name="Nelson D."/>
            <person name="Pils B."/>
            <person name="Prigge M."/>
            <person name="Reiss B."/>
            <person name="Renner T."/>
            <person name="Rombauts S."/>
            <person name="Rushton P."/>
            <person name="Sanderfoot A."/>
            <person name="Schween G."/>
            <person name="Shiu S.-H."/>
            <person name="Stueber K."/>
            <person name="Theodoulou F.L."/>
            <person name="Tu H."/>
            <person name="Van de Peer Y."/>
            <person name="Verrier P.J."/>
            <person name="Waters E."/>
            <person name="Wood A."/>
            <person name="Yang L."/>
            <person name="Cove D."/>
            <person name="Cuming A."/>
            <person name="Hasebe M."/>
            <person name="Lucas S."/>
            <person name="Mishler D.B."/>
            <person name="Reski R."/>
            <person name="Grigoriev I."/>
            <person name="Quatrano R.S."/>
            <person name="Boore J.L."/>
        </authorList>
    </citation>
    <scope>NUCLEOTIDE SEQUENCE [LARGE SCALE GENOMIC DNA]</scope>
    <source>
        <strain evidence="4 5">cv. Gransden 2004</strain>
    </source>
</reference>
<dbReference type="EnsemblPlants" id="Pp3c3_9680V3.2">
    <property type="protein sequence ID" value="PAC:32941506.CDS.1"/>
    <property type="gene ID" value="Pp3c3_9680"/>
</dbReference>
<dbReference type="PROSITE" id="PS50011">
    <property type="entry name" value="PROTEIN_KINASE_DOM"/>
    <property type="match status" value="1"/>
</dbReference>
<dbReference type="PaxDb" id="3218-PP1S74_11V6.1"/>
<feature type="compositionally biased region" description="Low complexity" evidence="1">
    <location>
        <begin position="43"/>
        <end position="57"/>
    </location>
</feature>
<dbReference type="Gene3D" id="3.30.200.20">
    <property type="entry name" value="Phosphorylase Kinase, domain 1"/>
    <property type="match status" value="1"/>
</dbReference>
<dbReference type="SUPFAM" id="SSF56112">
    <property type="entry name" value="Protein kinase-like (PK-like)"/>
    <property type="match status" value="1"/>
</dbReference>
<proteinExistence type="predicted"/>
<dbReference type="Pfam" id="PF07714">
    <property type="entry name" value="PK_Tyr_Ser-Thr"/>
    <property type="match status" value="1"/>
</dbReference>
<dbReference type="GO" id="GO:0005524">
    <property type="term" value="F:ATP binding"/>
    <property type="evidence" value="ECO:0007669"/>
    <property type="project" value="InterPro"/>
</dbReference>
<feature type="region of interest" description="Disordered" evidence="1">
    <location>
        <begin position="1"/>
        <end position="69"/>
    </location>
</feature>
<evidence type="ECO:0000313" key="4">
    <source>
        <dbReference type="EnsemblPlants" id="PAC:32941505.CDS.1"/>
    </source>
</evidence>
<organism evidence="3">
    <name type="scientific">Physcomitrium patens</name>
    <name type="common">Spreading-leaved earth moss</name>
    <name type="synonym">Physcomitrella patens</name>
    <dbReference type="NCBI Taxonomy" id="3218"/>
    <lineage>
        <taxon>Eukaryota</taxon>
        <taxon>Viridiplantae</taxon>
        <taxon>Streptophyta</taxon>
        <taxon>Embryophyta</taxon>
        <taxon>Bryophyta</taxon>
        <taxon>Bryophytina</taxon>
        <taxon>Bryopsida</taxon>
        <taxon>Funariidae</taxon>
        <taxon>Funariales</taxon>
        <taxon>Funariaceae</taxon>
        <taxon>Physcomitrium</taxon>
    </lineage>
</organism>
<evidence type="ECO:0000313" key="5">
    <source>
        <dbReference type="Proteomes" id="UP000006727"/>
    </source>
</evidence>
<sequence>MCLFGCGLPKEAESRPHSRPSSGVGSQVGTPRSRPRSRRAPYDSSLDLSTSCSISQSHSKESKGSRVSQTSSGSAISLVSLKSLLSDGPQIFTYRDILKATDNFSSARKLGGGSFQGTLAGKSVVVVVEKRVCMDVDFIAEVKTICNLHHSNLVRFIGGCMSGDQLYLVYDHITGGNLRHCLRSTIVPGFTTLKTWTVRLRIALDIAKGLEYLHEHASPPFVHKYLKSTSIILDNDLHARIANVGLSRVRGETAAEPGVLPNPASRGEITPDVDNSSSSPQQMAQLGRSQGRTLGRSRSVKITGIHGYMAPEYSLNGLVTPKLDVYAFGVVLLELLSGQEAVKLEKSPGEYTVKKTVLPNVIAGIFSDPEPRARVRVWIDPLLRDSFPLDAAYRAAVVAKKCVEAKPDDRPPMRNVALSLEQIYMASREWEENMMASKNLMTSTLTAR</sequence>
<protein>
    <recommendedName>
        <fullName evidence="2">Protein kinase domain-containing protein</fullName>
    </recommendedName>
</protein>
<dbReference type="Gene3D" id="1.10.510.10">
    <property type="entry name" value="Transferase(Phosphotransferase) domain 1"/>
    <property type="match status" value="1"/>
</dbReference>
<dbReference type="InterPro" id="IPR000719">
    <property type="entry name" value="Prot_kinase_dom"/>
</dbReference>
<dbReference type="EnsemblPlants" id="Pp3c3_9680V3.1">
    <property type="protein sequence ID" value="PAC:32941505.CDS.1"/>
    <property type="gene ID" value="Pp3c3_9680"/>
</dbReference>
<evidence type="ECO:0000256" key="1">
    <source>
        <dbReference type="SAM" id="MobiDB-lite"/>
    </source>
</evidence>
<reference evidence="3 5" key="2">
    <citation type="journal article" date="2018" name="Plant J.">
        <title>The Physcomitrella patens chromosome-scale assembly reveals moss genome structure and evolution.</title>
        <authorList>
            <person name="Lang D."/>
            <person name="Ullrich K.K."/>
            <person name="Murat F."/>
            <person name="Fuchs J."/>
            <person name="Jenkins J."/>
            <person name="Haas F.B."/>
            <person name="Piednoel M."/>
            <person name="Gundlach H."/>
            <person name="Van Bel M."/>
            <person name="Meyberg R."/>
            <person name="Vives C."/>
            <person name="Morata J."/>
            <person name="Symeonidi A."/>
            <person name="Hiss M."/>
            <person name="Muchero W."/>
            <person name="Kamisugi Y."/>
            <person name="Saleh O."/>
            <person name="Blanc G."/>
            <person name="Decker E.L."/>
            <person name="van Gessel N."/>
            <person name="Grimwood J."/>
            <person name="Hayes R.D."/>
            <person name="Graham S.W."/>
            <person name="Gunter L.E."/>
            <person name="McDaniel S.F."/>
            <person name="Hoernstein S.N.W."/>
            <person name="Larsson A."/>
            <person name="Li F.W."/>
            <person name="Perroud P.F."/>
            <person name="Phillips J."/>
            <person name="Ranjan P."/>
            <person name="Rokshar D.S."/>
            <person name="Rothfels C.J."/>
            <person name="Schneider L."/>
            <person name="Shu S."/>
            <person name="Stevenson D.W."/>
            <person name="Thummler F."/>
            <person name="Tillich M."/>
            <person name="Villarreal Aguilar J.C."/>
            <person name="Widiez T."/>
            <person name="Wong G.K."/>
            <person name="Wymore A."/>
            <person name="Zhang Y."/>
            <person name="Zimmer A.D."/>
            <person name="Quatrano R.S."/>
            <person name="Mayer K.F.X."/>
            <person name="Goodstein D."/>
            <person name="Casacuberta J.M."/>
            <person name="Vandepoele K."/>
            <person name="Reski R."/>
            <person name="Cuming A.C."/>
            <person name="Tuskan G.A."/>
            <person name="Maumus F."/>
            <person name="Salse J."/>
            <person name="Schmutz J."/>
            <person name="Rensing S.A."/>
        </authorList>
    </citation>
    <scope>NUCLEOTIDE SEQUENCE [LARGE SCALE GENOMIC DNA]</scope>
    <source>
        <strain evidence="4 5">cv. Gransden 2004</strain>
    </source>
</reference>
<name>A0A2K1KTV5_PHYPA</name>
<dbReference type="AlphaFoldDB" id="A0A2K1KTV5"/>
<reference evidence="4" key="3">
    <citation type="submission" date="2020-12" db="UniProtKB">
        <authorList>
            <consortium name="EnsemblPlants"/>
        </authorList>
    </citation>
    <scope>IDENTIFICATION</scope>
</reference>
<gene>
    <name evidence="4" type="primary">LOC112280134</name>
    <name evidence="3" type="ORF">PHYPA_004183</name>
</gene>
<feature type="region of interest" description="Disordered" evidence="1">
    <location>
        <begin position="255"/>
        <end position="294"/>
    </location>
</feature>
<dbReference type="PANTHER" id="PTHR46863">
    <property type="entry name" value="OS09G0572100 PROTEIN"/>
    <property type="match status" value="1"/>
</dbReference>
<keyword evidence="5" id="KW-1185">Reference proteome</keyword>
<evidence type="ECO:0000259" key="2">
    <source>
        <dbReference type="PROSITE" id="PS50011"/>
    </source>
</evidence>
<dbReference type="InterPro" id="IPR011009">
    <property type="entry name" value="Kinase-like_dom_sf"/>
</dbReference>
<dbReference type="Gramene" id="Pp3c3_9680V3.3">
    <property type="protein sequence ID" value="PAC:32941507.CDS.1"/>
    <property type="gene ID" value="Pp3c3_9680"/>
</dbReference>